<evidence type="ECO:0000256" key="1">
    <source>
        <dbReference type="SAM" id="MobiDB-lite"/>
    </source>
</evidence>
<sequence length="47" mass="5292">MPKQYPPRTPQPPSAHNPKITPNEKVFLAELNRHLVCSISPDREAEG</sequence>
<accession>A0A2P2JCM7</accession>
<reference evidence="2" key="1">
    <citation type="submission" date="2018-02" db="EMBL/GenBank/DDBJ databases">
        <title>Rhizophora mucronata_Transcriptome.</title>
        <authorList>
            <person name="Meera S.P."/>
            <person name="Sreeshan A."/>
            <person name="Augustine A."/>
        </authorList>
    </citation>
    <scope>NUCLEOTIDE SEQUENCE</scope>
    <source>
        <tissue evidence="2">Leaf</tissue>
    </source>
</reference>
<evidence type="ECO:0000313" key="2">
    <source>
        <dbReference type="EMBL" id="MBW91212.1"/>
    </source>
</evidence>
<organism evidence="2">
    <name type="scientific">Rhizophora mucronata</name>
    <name type="common">Asiatic mangrove</name>
    <dbReference type="NCBI Taxonomy" id="61149"/>
    <lineage>
        <taxon>Eukaryota</taxon>
        <taxon>Viridiplantae</taxon>
        <taxon>Streptophyta</taxon>
        <taxon>Embryophyta</taxon>
        <taxon>Tracheophyta</taxon>
        <taxon>Spermatophyta</taxon>
        <taxon>Magnoliopsida</taxon>
        <taxon>eudicotyledons</taxon>
        <taxon>Gunneridae</taxon>
        <taxon>Pentapetalae</taxon>
        <taxon>rosids</taxon>
        <taxon>fabids</taxon>
        <taxon>Malpighiales</taxon>
        <taxon>Rhizophoraceae</taxon>
        <taxon>Rhizophora</taxon>
    </lineage>
</organism>
<proteinExistence type="predicted"/>
<dbReference type="AlphaFoldDB" id="A0A2P2JCM7"/>
<feature type="region of interest" description="Disordered" evidence="1">
    <location>
        <begin position="1"/>
        <end position="20"/>
    </location>
</feature>
<dbReference type="EMBL" id="GGEC01010729">
    <property type="protein sequence ID" value="MBW91212.1"/>
    <property type="molecule type" value="Transcribed_RNA"/>
</dbReference>
<feature type="compositionally biased region" description="Pro residues" evidence="1">
    <location>
        <begin position="1"/>
        <end position="15"/>
    </location>
</feature>
<name>A0A2P2JCM7_RHIMU</name>
<protein>
    <submittedName>
        <fullName evidence="2">BnaA03g02690D protein</fullName>
    </submittedName>
</protein>